<evidence type="ECO:0000313" key="4">
    <source>
        <dbReference type="Proteomes" id="UP000679126"/>
    </source>
</evidence>
<dbReference type="RefSeq" id="WP_209146926.1">
    <property type="nucleotide sequence ID" value="NZ_JAGHKP010000003.1"/>
</dbReference>
<proteinExistence type="inferred from homology"/>
<evidence type="ECO:0000256" key="1">
    <source>
        <dbReference type="ARBA" id="ARBA00006817"/>
    </source>
</evidence>
<reference evidence="4" key="1">
    <citation type="submission" date="2021-03" db="EMBL/GenBank/DDBJ databases">
        <title>Assistant Professor.</title>
        <authorList>
            <person name="Huq M.A."/>
        </authorList>
    </citation>
    <scope>NUCLEOTIDE SEQUENCE [LARGE SCALE GENOMIC DNA]</scope>
    <source>
        <strain evidence="4">MAH-28</strain>
    </source>
</reference>
<comment type="caution">
    <text evidence="3">The sequence shown here is derived from an EMBL/GenBank/DDBJ whole genome shotgun (WGS) entry which is preliminary data.</text>
</comment>
<evidence type="ECO:0000259" key="2">
    <source>
        <dbReference type="Pfam" id="PF08327"/>
    </source>
</evidence>
<dbReference type="EMBL" id="JAGHKP010000003">
    <property type="protein sequence ID" value="MBO9153803.1"/>
    <property type="molecule type" value="Genomic_DNA"/>
</dbReference>
<dbReference type="Pfam" id="PF08327">
    <property type="entry name" value="AHSA1"/>
    <property type="match status" value="1"/>
</dbReference>
<organism evidence="3 4">
    <name type="scientific">Chitinophaga chungangae</name>
    <dbReference type="NCBI Taxonomy" id="2821488"/>
    <lineage>
        <taxon>Bacteria</taxon>
        <taxon>Pseudomonadati</taxon>
        <taxon>Bacteroidota</taxon>
        <taxon>Chitinophagia</taxon>
        <taxon>Chitinophagales</taxon>
        <taxon>Chitinophagaceae</taxon>
        <taxon>Chitinophaga</taxon>
    </lineage>
</organism>
<feature type="domain" description="Activator of Hsp90 ATPase homologue 1/2-like C-terminal" evidence="2">
    <location>
        <begin position="26"/>
        <end position="158"/>
    </location>
</feature>
<dbReference type="Proteomes" id="UP000679126">
    <property type="component" value="Unassembled WGS sequence"/>
</dbReference>
<dbReference type="SUPFAM" id="SSF55961">
    <property type="entry name" value="Bet v1-like"/>
    <property type="match status" value="1"/>
</dbReference>
<name>A0ABS3YHP1_9BACT</name>
<keyword evidence="4" id="KW-1185">Reference proteome</keyword>
<protein>
    <submittedName>
        <fullName evidence="3">SRPBCC family protein</fullName>
    </submittedName>
</protein>
<dbReference type="InterPro" id="IPR023393">
    <property type="entry name" value="START-like_dom_sf"/>
</dbReference>
<gene>
    <name evidence="3" type="ORF">J7I43_16365</name>
</gene>
<sequence length="163" mass="18525">MKTNNQTKVTAEPGKQELFITRQFEAPRELVFKAFTDPGIVSQFLGPRDMVMTIDHYNMKTGGSYRYIHTDPAGNEYAFNGAVHEVTFPERMIQTFEFEGLPERGHVSLDTALFEPLPGNRTQLTMHSVFRSVADRDGIVAAGMERGIREGFERLDEFFVKNS</sequence>
<accession>A0ABS3YHP1</accession>
<evidence type="ECO:0000313" key="3">
    <source>
        <dbReference type="EMBL" id="MBO9153803.1"/>
    </source>
</evidence>
<dbReference type="CDD" id="cd07826">
    <property type="entry name" value="SRPBCC_CalC_Aha1-like_9"/>
    <property type="match status" value="1"/>
</dbReference>
<dbReference type="Gene3D" id="3.30.530.20">
    <property type="match status" value="1"/>
</dbReference>
<comment type="similarity">
    <text evidence="1">Belongs to the AHA1 family.</text>
</comment>
<dbReference type="InterPro" id="IPR013538">
    <property type="entry name" value="ASHA1/2-like_C"/>
</dbReference>